<dbReference type="RefSeq" id="WP_229923433.1">
    <property type="nucleotide sequence ID" value="NZ_BNBN01000006.1"/>
</dbReference>
<keyword evidence="8" id="KW-1185">Reference proteome</keyword>
<dbReference type="InterPro" id="IPR006311">
    <property type="entry name" value="TAT_signal"/>
</dbReference>
<evidence type="ECO:0000256" key="1">
    <source>
        <dbReference type="ARBA" id="ARBA00022729"/>
    </source>
</evidence>
<dbReference type="Gene3D" id="3.60.21.10">
    <property type="match status" value="1"/>
</dbReference>
<dbReference type="EC" id="3.1.3.5" evidence="7"/>
<feature type="transmembrane region" description="Helical" evidence="4">
    <location>
        <begin position="21"/>
        <end position="41"/>
    </location>
</feature>
<evidence type="ECO:0000256" key="4">
    <source>
        <dbReference type="SAM" id="Phobius"/>
    </source>
</evidence>
<dbReference type="InterPro" id="IPR006179">
    <property type="entry name" value="5_nucleotidase/apyrase"/>
</dbReference>
<dbReference type="PANTHER" id="PTHR11575">
    <property type="entry name" value="5'-NUCLEOTIDASE-RELATED"/>
    <property type="match status" value="1"/>
</dbReference>
<reference evidence="7 8" key="1">
    <citation type="submission" date="2020-08" db="EMBL/GenBank/DDBJ databases">
        <title>Genomic Encyclopedia of Type Strains, Phase IV (KMG-IV): sequencing the most valuable type-strain genomes for metagenomic binning, comparative biology and taxonomic classification.</title>
        <authorList>
            <person name="Goeker M."/>
        </authorList>
    </citation>
    <scope>NUCLEOTIDE SEQUENCE [LARGE SCALE GENOMIC DNA]</scope>
    <source>
        <strain evidence="7 8">DSM 40141</strain>
    </source>
</reference>
<dbReference type="SUPFAM" id="SSF56300">
    <property type="entry name" value="Metallo-dependent phosphatases"/>
    <property type="match status" value="1"/>
</dbReference>
<proteinExistence type="inferred from homology"/>
<protein>
    <submittedName>
        <fullName evidence="7">5'-nucleotidase</fullName>
        <ecNumber evidence="7">3.1.3.5</ecNumber>
    </submittedName>
</protein>
<dbReference type="Pfam" id="PF00149">
    <property type="entry name" value="Metallophos"/>
    <property type="match status" value="1"/>
</dbReference>
<dbReference type="GO" id="GO:0000166">
    <property type="term" value="F:nucleotide binding"/>
    <property type="evidence" value="ECO:0007669"/>
    <property type="project" value="UniProtKB-KW"/>
</dbReference>
<keyword evidence="1" id="KW-0732">Signal</keyword>
<dbReference type="EMBL" id="JACHEM010000020">
    <property type="protein sequence ID" value="MBB6439365.1"/>
    <property type="molecule type" value="Genomic_DNA"/>
</dbReference>
<keyword evidence="4" id="KW-1133">Transmembrane helix</keyword>
<evidence type="ECO:0000256" key="2">
    <source>
        <dbReference type="RuleBase" id="RU362119"/>
    </source>
</evidence>
<comment type="caution">
    <text evidence="7">The sequence shown here is derived from an EMBL/GenBank/DDBJ whole genome shotgun (WGS) entry which is preliminary data.</text>
</comment>
<dbReference type="SUPFAM" id="SSF55816">
    <property type="entry name" value="5'-nucleotidase (syn. UDP-sugar hydrolase), C-terminal domain"/>
    <property type="match status" value="1"/>
</dbReference>
<dbReference type="InterPro" id="IPR008334">
    <property type="entry name" value="5'-Nucleotdase_C"/>
</dbReference>
<name>A0A7X0LSL0_9ACTN</name>
<dbReference type="PROSITE" id="PS51318">
    <property type="entry name" value="TAT"/>
    <property type="match status" value="1"/>
</dbReference>
<dbReference type="Gene3D" id="3.90.780.10">
    <property type="entry name" value="5'-Nucleotidase, C-terminal domain"/>
    <property type="match status" value="1"/>
</dbReference>
<keyword evidence="4" id="KW-0472">Membrane</keyword>
<keyword evidence="4" id="KW-0812">Transmembrane</keyword>
<evidence type="ECO:0000313" key="7">
    <source>
        <dbReference type="EMBL" id="MBB6439365.1"/>
    </source>
</evidence>
<dbReference type="GO" id="GO:0009166">
    <property type="term" value="P:nucleotide catabolic process"/>
    <property type="evidence" value="ECO:0007669"/>
    <property type="project" value="InterPro"/>
</dbReference>
<dbReference type="InterPro" id="IPR036907">
    <property type="entry name" value="5'-Nucleotdase_C_sf"/>
</dbReference>
<dbReference type="GO" id="GO:0030288">
    <property type="term" value="C:outer membrane-bounded periplasmic space"/>
    <property type="evidence" value="ECO:0007669"/>
    <property type="project" value="TreeGrafter"/>
</dbReference>
<sequence length="666" mass="72325">MTTTRSTTPRSIRNHETGRRTFLTAVGALATTTALGVPAYASDSARDAATADEYVDVQLLNITDLHGYLQGPTGSDSVVRGNGGKKYTVGGVAAMGTHLERLRDGRRNSLFFAPGDLFSGWEFDAAAFSDEPTIEALNKLGLDFATAGNHEFDKSPANLIQHMERGHAYPVVGRDTGFRDSTGRRFRGADFPYYSANVVRARGGRTVLPPYHIEWVRGPGGRRLPIGFIHLTAVGSELFPNSFHPGLKTLDDVATADRYAKELKRRGVHAIVLSMHDGAVAGGDFNSGSDPSGPAYELALKVSPDIDAIVCGHWHTRFNMMVPDPHGNPRPFVEAGFHGQVINEINLRLDPRTGRVVRELTVSTSHPNTRDVTPHPDLKEIADHWAARAAERERSPLAKQRGPFTRTRNAAGQSTMGDLAADWALWAARRPVPSWDDSNIHRHVPAQLALVPLAPTVGQSFVRGDLLPTADGSVTFGKAWRAIGYGSPIVGVKVSGQQLHDALEQQWSTGPKGELRFAPLAVSGNVRYSFDAAGPVGDRVAPADVLIDGVPLRLDRDYRLATSSYTLLGMDGYPALTTYREPYRHERDFESFIAFVRERRELTPSPLDRVKPKNARLRVGTADAGKVTDPPVPTREDGTALPPSVAAIVTAGGPRARRHGGFRPPC</sequence>
<dbReference type="Pfam" id="PF02872">
    <property type="entry name" value="5_nucleotid_C"/>
    <property type="match status" value="1"/>
</dbReference>
<dbReference type="GO" id="GO:0008253">
    <property type="term" value="F:5'-nucleotidase activity"/>
    <property type="evidence" value="ECO:0007669"/>
    <property type="project" value="UniProtKB-EC"/>
</dbReference>
<keyword evidence="2 7" id="KW-0378">Hydrolase</keyword>
<comment type="similarity">
    <text evidence="2">Belongs to the 5'-nucleotidase family.</text>
</comment>
<accession>A0A7X0LSL0</accession>
<feature type="domain" description="Calcineurin-like phosphoesterase" evidence="5">
    <location>
        <begin position="60"/>
        <end position="316"/>
    </location>
</feature>
<feature type="domain" description="5'-Nucleotidase C-terminal" evidence="6">
    <location>
        <begin position="404"/>
        <end position="577"/>
    </location>
</feature>
<dbReference type="AlphaFoldDB" id="A0A7X0LSL0"/>
<evidence type="ECO:0000256" key="3">
    <source>
        <dbReference type="SAM" id="MobiDB-lite"/>
    </source>
</evidence>
<feature type="region of interest" description="Disordered" evidence="3">
    <location>
        <begin position="389"/>
        <end position="411"/>
    </location>
</feature>
<gene>
    <name evidence="7" type="ORF">HNQ79_005877</name>
</gene>
<evidence type="ECO:0000259" key="5">
    <source>
        <dbReference type="Pfam" id="PF00149"/>
    </source>
</evidence>
<keyword evidence="2" id="KW-0547">Nucleotide-binding</keyword>
<evidence type="ECO:0000259" key="6">
    <source>
        <dbReference type="Pfam" id="PF02872"/>
    </source>
</evidence>
<dbReference type="InterPro" id="IPR029052">
    <property type="entry name" value="Metallo-depent_PP-like"/>
</dbReference>
<dbReference type="GO" id="GO:0008768">
    <property type="term" value="F:UDP-sugar diphosphatase activity"/>
    <property type="evidence" value="ECO:0007669"/>
    <property type="project" value="TreeGrafter"/>
</dbReference>
<evidence type="ECO:0000313" key="8">
    <source>
        <dbReference type="Proteomes" id="UP000540423"/>
    </source>
</evidence>
<dbReference type="PANTHER" id="PTHR11575:SF24">
    <property type="entry name" value="5'-NUCLEOTIDASE"/>
    <property type="match status" value="1"/>
</dbReference>
<dbReference type="PRINTS" id="PR01607">
    <property type="entry name" value="APYRASEFAMLY"/>
</dbReference>
<organism evidence="7 8">
    <name type="scientific">Streptomyces candidus</name>
    <dbReference type="NCBI Taxonomy" id="67283"/>
    <lineage>
        <taxon>Bacteria</taxon>
        <taxon>Bacillati</taxon>
        <taxon>Actinomycetota</taxon>
        <taxon>Actinomycetes</taxon>
        <taxon>Kitasatosporales</taxon>
        <taxon>Streptomycetaceae</taxon>
        <taxon>Streptomyces</taxon>
    </lineage>
</organism>
<dbReference type="Proteomes" id="UP000540423">
    <property type="component" value="Unassembled WGS sequence"/>
</dbReference>
<dbReference type="InterPro" id="IPR004843">
    <property type="entry name" value="Calcineurin-like_PHP"/>
</dbReference>